<name>A0A9P6M833_9FUNG</name>
<organism evidence="1 2">
    <name type="scientific">Modicella reniformis</name>
    <dbReference type="NCBI Taxonomy" id="1440133"/>
    <lineage>
        <taxon>Eukaryota</taxon>
        <taxon>Fungi</taxon>
        <taxon>Fungi incertae sedis</taxon>
        <taxon>Mucoromycota</taxon>
        <taxon>Mortierellomycotina</taxon>
        <taxon>Mortierellomycetes</taxon>
        <taxon>Mortierellales</taxon>
        <taxon>Mortierellaceae</taxon>
        <taxon>Modicella</taxon>
    </lineage>
</organism>
<proteinExistence type="predicted"/>
<dbReference type="AlphaFoldDB" id="A0A9P6M833"/>
<protein>
    <submittedName>
        <fullName evidence="1">Uncharacterized protein</fullName>
    </submittedName>
</protein>
<dbReference type="EMBL" id="JAAAHW010004605">
    <property type="protein sequence ID" value="KAF9972908.1"/>
    <property type="molecule type" value="Genomic_DNA"/>
</dbReference>
<dbReference type="OrthoDB" id="2432508at2759"/>
<comment type="caution">
    <text evidence="1">The sequence shown here is derived from an EMBL/GenBank/DDBJ whole genome shotgun (WGS) entry which is preliminary data.</text>
</comment>
<keyword evidence="2" id="KW-1185">Reference proteome</keyword>
<accession>A0A9P6M833</accession>
<gene>
    <name evidence="1" type="ORF">BGZ65_009549</name>
</gene>
<evidence type="ECO:0000313" key="2">
    <source>
        <dbReference type="Proteomes" id="UP000749646"/>
    </source>
</evidence>
<sequence length="136" mass="16430">MMWKGGCFKPCVKGESCVDHQMRSLFIRASNYLERRYAEIERRIKSSEDVGDNGHGYDHMESLNWKEFERLYYESDLFKWHREDYLGDDGILDLEGMKRIWVESEERYEKWFIEVAKKRIFQDGSKNVKKTKQKKG</sequence>
<evidence type="ECO:0000313" key="1">
    <source>
        <dbReference type="EMBL" id="KAF9972908.1"/>
    </source>
</evidence>
<dbReference type="Proteomes" id="UP000749646">
    <property type="component" value="Unassembled WGS sequence"/>
</dbReference>
<reference evidence="1" key="1">
    <citation type="journal article" date="2020" name="Fungal Divers.">
        <title>Resolving the Mortierellaceae phylogeny through synthesis of multi-gene phylogenetics and phylogenomics.</title>
        <authorList>
            <person name="Vandepol N."/>
            <person name="Liber J."/>
            <person name="Desiro A."/>
            <person name="Na H."/>
            <person name="Kennedy M."/>
            <person name="Barry K."/>
            <person name="Grigoriev I.V."/>
            <person name="Miller A.N."/>
            <person name="O'Donnell K."/>
            <person name="Stajich J.E."/>
            <person name="Bonito G."/>
        </authorList>
    </citation>
    <scope>NUCLEOTIDE SEQUENCE</scope>
    <source>
        <strain evidence="1">MES-2147</strain>
    </source>
</reference>